<reference evidence="2 3" key="1">
    <citation type="journal article" date="2005" name="Nature">
        <title>The genome sequence of the rice blast fungus Magnaporthe grisea.</title>
        <authorList>
            <person name="Dean R.A."/>
            <person name="Talbot N.J."/>
            <person name="Ebbole D.J."/>
            <person name="Farman M.L."/>
            <person name="Mitchell T.K."/>
            <person name="Orbach M.J."/>
            <person name="Thon M."/>
            <person name="Kulkarni R."/>
            <person name="Xu J.R."/>
            <person name="Pan H."/>
            <person name="Read N.D."/>
            <person name="Lee Y.H."/>
            <person name="Carbone I."/>
            <person name="Brown D."/>
            <person name="Oh Y.Y."/>
            <person name="Donofrio N."/>
            <person name="Jeong J.S."/>
            <person name="Soanes D.M."/>
            <person name="Djonovic S."/>
            <person name="Kolomiets E."/>
            <person name="Rehmeyer C."/>
            <person name="Li W."/>
            <person name="Harding M."/>
            <person name="Kim S."/>
            <person name="Lebrun M.H."/>
            <person name="Bohnert H."/>
            <person name="Coughlan S."/>
            <person name="Butler J."/>
            <person name="Calvo S."/>
            <person name="Ma L.J."/>
            <person name="Nicol R."/>
            <person name="Purcell S."/>
            <person name="Nusbaum C."/>
            <person name="Galagan J.E."/>
            <person name="Birren B.W."/>
        </authorList>
    </citation>
    <scope>NUCLEOTIDE SEQUENCE [LARGE SCALE GENOMIC DNA]</scope>
    <source>
        <strain evidence="3">70-15 / ATCC MYA-4617 / FGSC 8958</strain>
    </source>
</reference>
<accession>G4N393</accession>
<dbReference type="Proteomes" id="UP000009058">
    <property type="component" value="Chromosome 3"/>
</dbReference>
<dbReference type="EMBL" id="CM001233">
    <property type="protein sequence ID" value="EHA53438.1"/>
    <property type="molecule type" value="Genomic_DNA"/>
</dbReference>
<dbReference type="HOGENOM" id="CLU_2197477_0_0_1"/>
<dbReference type="GeneID" id="12986134"/>
<sequence length="108" mass="12273">MPWRLFYRILGIEVSTQDLRSFHPISVLISNRRDLSNTSSASQDGTVSSGESIDESTSSKTVRCQTSQHYARERQLDPNRRGFVYHFVEEIKSAFRHPNGPPPPPGKK</sequence>
<evidence type="ECO:0000313" key="2">
    <source>
        <dbReference type="EMBL" id="EHA53438.1"/>
    </source>
</evidence>
<dbReference type="OrthoDB" id="4138121at2759"/>
<gene>
    <name evidence="2" type="ORF">MGG_16983</name>
</gene>
<organism evidence="2 3">
    <name type="scientific">Pyricularia oryzae (strain 70-15 / ATCC MYA-4617 / FGSC 8958)</name>
    <name type="common">Rice blast fungus</name>
    <name type="synonym">Magnaporthe oryzae</name>
    <dbReference type="NCBI Taxonomy" id="242507"/>
    <lineage>
        <taxon>Eukaryota</taxon>
        <taxon>Fungi</taxon>
        <taxon>Dikarya</taxon>
        <taxon>Ascomycota</taxon>
        <taxon>Pezizomycotina</taxon>
        <taxon>Sordariomycetes</taxon>
        <taxon>Sordariomycetidae</taxon>
        <taxon>Magnaporthales</taxon>
        <taxon>Pyriculariaceae</taxon>
        <taxon>Pyricularia</taxon>
    </lineage>
</organism>
<proteinExistence type="predicted"/>
<reference key="2">
    <citation type="submission" date="2011-05" db="EMBL/GenBank/DDBJ databases">
        <title>The Genome Sequence of Magnaporthe oryzae 70-15.</title>
        <authorList>
            <consortium name="The Broad Institute Genome Sequencing Platform"/>
            <person name="Ma L.-J."/>
            <person name="Dead R."/>
            <person name="Young S.K."/>
            <person name="Zeng Q."/>
            <person name="Gargeya S."/>
            <person name="Fitzgerald M."/>
            <person name="Haas B."/>
            <person name="Abouelleil A."/>
            <person name="Alvarado L."/>
            <person name="Arachchi H.M."/>
            <person name="Berlin A."/>
            <person name="Brown A."/>
            <person name="Chapman S.B."/>
            <person name="Chen Z."/>
            <person name="Dunbar C."/>
            <person name="Freedman E."/>
            <person name="Gearin G."/>
            <person name="Gellesch M."/>
            <person name="Goldberg J."/>
            <person name="Griggs A."/>
            <person name="Gujja S."/>
            <person name="Heiman D."/>
            <person name="Howarth C."/>
            <person name="Larson L."/>
            <person name="Lui A."/>
            <person name="MacDonald P.J.P."/>
            <person name="Mehta T."/>
            <person name="Montmayeur A."/>
            <person name="Murphy C."/>
            <person name="Neiman D."/>
            <person name="Pearson M."/>
            <person name="Priest M."/>
            <person name="Roberts A."/>
            <person name="Saif S."/>
            <person name="Shea T."/>
            <person name="Shenoy N."/>
            <person name="Sisk P."/>
            <person name="Stolte C."/>
            <person name="Sykes S."/>
            <person name="Yandava C."/>
            <person name="Wortman J."/>
            <person name="Nusbaum C."/>
            <person name="Birren B."/>
        </authorList>
    </citation>
    <scope>NUCLEOTIDE SEQUENCE</scope>
    <source>
        <strain>70-15</strain>
    </source>
</reference>
<keyword evidence="3" id="KW-1185">Reference proteome</keyword>
<dbReference type="KEGG" id="mgr:MGG_16983"/>
<evidence type="ECO:0000256" key="1">
    <source>
        <dbReference type="SAM" id="MobiDB-lite"/>
    </source>
</evidence>
<protein>
    <submittedName>
        <fullName evidence="2">Uncharacterized protein</fullName>
    </submittedName>
</protein>
<feature type="compositionally biased region" description="Polar residues" evidence="1">
    <location>
        <begin position="36"/>
        <end position="47"/>
    </location>
</feature>
<feature type="region of interest" description="Disordered" evidence="1">
    <location>
        <begin position="33"/>
        <end position="69"/>
    </location>
</feature>
<dbReference type="AlphaFoldDB" id="G4N393"/>
<dbReference type="RefSeq" id="XP_003713245.1">
    <property type="nucleotide sequence ID" value="XM_003713197.1"/>
</dbReference>
<evidence type="ECO:0000313" key="3">
    <source>
        <dbReference type="Proteomes" id="UP000009058"/>
    </source>
</evidence>
<dbReference type="VEuPathDB" id="FungiDB:MGG_16983"/>
<name>G4N393_PYRO7</name>
<feature type="compositionally biased region" description="Polar residues" evidence="1">
    <location>
        <begin position="60"/>
        <end position="69"/>
    </location>
</feature>
<dbReference type="InParanoid" id="G4N393"/>
<feature type="compositionally biased region" description="Low complexity" evidence="1">
    <location>
        <begin position="48"/>
        <end position="59"/>
    </location>
</feature>